<comment type="caution">
    <text evidence="1">The sequence shown here is derived from an EMBL/GenBank/DDBJ whole genome shotgun (WGS) entry which is preliminary data.</text>
</comment>
<keyword evidence="2" id="KW-1185">Reference proteome</keyword>
<reference evidence="1" key="1">
    <citation type="submission" date="2019-04" db="EMBL/GenBank/DDBJ databases">
        <title>Microbes associate with the intestines of laboratory mice.</title>
        <authorList>
            <person name="Navarre W."/>
            <person name="Wong E."/>
            <person name="Huang K."/>
            <person name="Tropini C."/>
            <person name="Ng K."/>
            <person name="Yu B."/>
        </authorList>
    </citation>
    <scope>NUCLEOTIDE SEQUENCE</scope>
    <source>
        <strain evidence="1">NM01_1-7b</strain>
    </source>
</reference>
<organism evidence="1 2">
    <name type="scientific">Petralouisia muris</name>
    <dbReference type="NCBI Taxonomy" id="3032872"/>
    <lineage>
        <taxon>Bacteria</taxon>
        <taxon>Bacillati</taxon>
        <taxon>Bacillota</taxon>
        <taxon>Clostridia</taxon>
        <taxon>Lachnospirales</taxon>
        <taxon>Lachnospiraceae</taxon>
        <taxon>Petralouisia</taxon>
    </lineage>
</organism>
<dbReference type="EMBL" id="SRYA01000037">
    <property type="protein sequence ID" value="TGY95029.1"/>
    <property type="molecule type" value="Genomic_DNA"/>
</dbReference>
<evidence type="ECO:0000313" key="2">
    <source>
        <dbReference type="Proteomes" id="UP000304953"/>
    </source>
</evidence>
<evidence type="ECO:0000313" key="1">
    <source>
        <dbReference type="EMBL" id="TGY95029.1"/>
    </source>
</evidence>
<gene>
    <name evidence="1" type="ORF">E5329_17190</name>
</gene>
<accession>A0AC61RTG5</accession>
<sequence>MDRVRKIINVGRAHEKGYFGEEIGVAVLDTGISPHPDFEHRIVCFQDYVRGRMSPYDDNGHGTHIAGIIGGSGGASNGKYMGIAPRCHLIIIKILDYKGNGNTEQVVQAIDWLVRQRNVYRIRVVNISIGMVLHAGSRERAMLLQAVEYAWDNDLVVVAAAGNNGPGENSITVPGICRKIITVGCFDDTKEQIGRSMLKPNYSGQGPTEHCVVKPELVLPGTNVTSCGIYPTLYTQKSGTSMAAPMVSGSIALLLSKYPHFLPADVKLRFYRRTVDLGLPLSKQGWGMVDIGRLL</sequence>
<proteinExistence type="predicted"/>
<name>A0AC61RTG5_9FIRM</name>
<dbReference type="Proteomes" id="UP000304953">
    <property type="component" value="Unassembled WGS sequence"/>
</dbReference>
<protein>
    <submittedName>
        <fullName evidence="1">Peptidase S8</fullName>
    </submittedName>
</protein>